<name>A0A517Z849_9PLAN</name>
<dbReference type="Gene3D" id="2.60.120.560">
    <property type="entry name" value="Exo-inulinase, domain 1"/>
    <property type="match status" value="1"/>
</dbReference>
<keyword evidence="3" id="KW-1185">Reference proteome</keyword>
<dbReference type="EMBL" id="CP036275">
    <property type="protein sequence ID" value="QDU38635.1"/>
    <property type="molecule type" value="Genomic_DNA"/>
</dbReference>
<dbReference type="Proteomes" id="UP000320496">
    <property type="component" value="Chromosome"/>
</dbReference>
<dbReference type="InterPro" id="IPR010496">
    <property type="entry name" value="AL/BT2_dom"/>
</dbReference>
<gene>
    <name evidence="2" type="ORF">Mal4_29640</name>
</gene>
<organism evidence="2 3">
    <name type="scientific">Maioricimonas rarisocia</name>
    <dbReference type="NCBI Taxonomy" id="2528026"/>
    <lineage>
        <taxon>Bacteria</taxon>
        <taxon>Pseudomonadati</taxon>
        <taxon>Planctomycetota</taxon>
        <taxon>Planctomycetia</taxon>
        <taxon>Planctomycetales</taxon>
        <taxon>Planctomycetaceae</taxon>
        <taxon>Maioricimonas</taxon>
    </lineage>
</organism>
<evidence type="ECO:0000313" key="2">
    <source>
        <dbReference type="EMBL" id="QDU38635.1"/>
    </source>
</evidence>
<sequence>MMLDRRAMILAGVLLIPSILFAGEKSAKQKPVEAAQADDAAAPEDGDWIPLLSAETKSLDEHWTTTGNWTLEDGVATLTPREGESGWSRWSAYLWSREKYRDFDIQFEYRLEKGGNSGFYFRVGDKDDPVKQGIEMQIYDTPPDKPDSKLSDHDAGGLIPGLKPHRNAAKPAGEWNKVEVMHFDDKIVVMLNGVNVNAHDLGPGGPLSERPRTGWIGFQDHGLPMSLRNIRIRTPSARTGSTVSAGN</sequence>
<feature type="domain" description="3-keto-alpha-glucoside-1,2-lyase/3-keto-2-hydroxy-glucal hydratase" evidence="1">
    <location>
        <begin position="48"/>
        <end position="233"/>
    </location>
</feature>
<dbReference type="KEGG" id="mri:Mal4_29640"/>
<reference evidence="2 3" key="1">
    <citation type="submission" date="2019-02" db="EMBL/GenBank/DDBJ databases">
        <title>Deep-cultivation of Planctomycetes and their phenomic and genomic characterization uncovers novel biology.</title>
        <authorList>
            <person name="Wiegand S."/>
            <person name="Jogler M."/>
            <person name="Boedeker C."/>
            <person name="Pinto D."/>
            <person name="Vollmers J."/>
            <person name="Rivas-Marin E."/>
            <person name="Kohn T."/>
            <person name="Peeters S.H."/>
            <person name="Heuer A."/>
            <person name="Rast P."/>
            <person name="Oberbeckmann S."/>
            <person name="Bunk B."/>
            <person name="Jeske O."/>
            <person name="Meyerdierks A."/>
            <person name="Storesund J.E."/>
            <person name="Kallscheuer N."/>
            <person name="Luecker S."/>
            <person name="Lage O.M."/>
            <person name="Pohl T."/>
            <person name="Merkel B.J."/>
            <person name="Hornburger P."/>
            <person name="Mueller R.-W."/>
            <person name="Bruemmer F."/>
            <person name="Labrenz M."/>
            <person name="Spormann A.M."/>
            <person name="Op den Camp H."/>
            <person name="Overmann J."/>
            <person name="Amann R."/>
            <person name="Jetten M.S.M."/>
            <person name="Mascher T."/>
            <person name="Medema M.H."/>
            <person name="Devos D.P."/>
            <person name="Kaster A.-K."/>
            <person name="Ovreas L."/>
            <person name="Rohde M."/>
            <person name="Galperin M.Y."/>
            <person name="Jogler C."/>
        </authorList>
    </citation>
    <scope>NUCLEOTIDE SEQUENCE [LARGE SCALE GENOMIC DNA]</scope>
    <source>
        <strain evidence="2 3">Mal4</strain>
    </source>
</reference>
<evidence type="ECO:0000313" key="3">
    <source>
        <dbReference type="Proteomes" id="UP000320496"/>
    </source>
</evidence>
<dbReference type="AlphaFoldDB" id="A0A517Z849"/>
<evidence type="ECO:0000259" key="1">
    <source>
        <dbReference type="Pfam" id="PF06439"/>
    </source>
</evidence>
<protein>
    <recommendedName>
        <fullName evidence="1">3-keto-alpha-glucoside-1,2-lyase/3-keto-2-hydroxy-glucal hydratase domain-containing protein</fullName>
    </recommendedName>
</protein>
<dbReference type="GO" id="GO:0016787">
    <property type="term" value="F:hydrolase activity"/>
    <property type="evidence" value="ECO:0007669"/>
    <property type="project" value="InterPro"/>
</dbReference>
<dbReference type="Pfam" id="PF06439">
    <property type="entry name" value="3keto-disac_hyd"/>
    <property type="match status" value="1"/>
</dbReference>
<dbReference type="OrthoDB" id="53343at2"/>
<accession>A0A517Z849</accession>
<dbReference type="RefSeq" id="WP_145369897.1">
    <property type="nucleotide sequence ID" value="NZ_CP036275.1"/>
</dbReference>
<proteinExistence type="predicted"/>